<gene>
    <name evidence="1" type="ORF">LLUT_LOCUS15779</name>
</gene>
<sequence>MAKIDWIRCPIILNMRWHWNDAYSYYKKKQTKYGVDCLSRRIRRDGVLNEFAIVEKIVR</sequence>
<evidence type="ECO:0000313" key="1">
    <source>
        <dbReference type="EMBL" id="CAL0314719.1"/>
    </source>
</evidence>
<accession>A0AAV1WZE8</accession>
<dbReference type="EMBL" id="CAXHTB010000011">
    <property type="protein sequence ID" value="CAL0314719.1"/>
    <property type="molecule type" value="Genomic_DNA"/>
</dbReference>
<proteinExistence type="predicted"/>
<organism evidence="1 2">
    <name type="scientific">Lupinus luteus</name>
    <name type="common">European yellow lupine</name>
    <dbReference type="NCBI Taxonomy" id="3873"/>
    <lineage>
        <taxon>Eukaryota</taxon>
        <taxon>Viridiplantae</taxon>
        <taxon>Streptophyta</taxon>
        <taxon>Embryophyta</taxon>
        <taxon>Tracheophyta</taxon>
        <taxon>Spermatophyta</taxon>
        <taxon>Magnoliopsida</taxon>
        <taxon>eudicotyledons</taxon>
        <taxon>Gunneridae</taxon>
        <taxon>Pentapetalae</taxon>
        <taxon>rosids</taxon>
        <taxon>fabids</taxon>
        <taxon>Fabales</taxon>
        <taxon>Fabaceae</taxon>
        <taxon>Papilionoideae</taxon>
        <taxon>50 kb inversion clade</taxon>
        <taxon>genistoids sensu lato</taxon>
        <taxon>core genistoids</taxon>
        <taxon>Genisteae</taxon>
        <taxon>Lupinus</taxon>
    </lineage>
</organism>
<evidence type="ECO:0000313" key="2">
    <source>
        <dbReference type="Proteomes" id="UP001497480"/>
    </source>
</evidence>
<protein>
    <submittedName>
        <fullName evidence="1">Uncharacterized protein</fullName>
    </submittedName>
</protein>
<comment type="caution">
    <text evidence="1">The sequence shown here is derived from an EMBL/GenBank/DDBJ whole genome shotgun (WGS) entry which is preliminary data.</text>
</comment>
<dbReference type="Proteomes" id="UP001497480">
    <property type="component" value="Unassembled WGS sequence"/>
</dbReference>
<name>A0AAV1WZE8_LUPLU</name>
<reference evidence="1 2" key="1">
    <citation type="submission" date="2024-03" db="EMBL/GenBank/DDBJ databases">
        <authorList>
            <person name="Martinez-Hernandez J."/>
        </authorList>
    </citation>
    <scope>NUCLEOTIDE SEQUENCE [LARGE SCALE GENOMIC DNA]</scope>
</reference>
<keyword evidence="2" id="KW-1185">Reference proteome</keyword>
<dbReference type="AlphaFoldDB" id="A0AAV1WZE8"/>